<feature type="domain" description="HTH La-type RNA-binding" evidence="3">
    <location>
        <begin position="4"/>
        <end position="97"/>
    </location>
</feature>
<organism evidence="4 5">
    <name type="scientific">Crocodylus porosus</name>
    <name type="common">Saltwater crocodile</name>
    <name type="synonym">Estuarine crocodile</name>
    <dbReference type="NCBI Taxonomy" id="8502"/>
    <lineage>
        <taxon>Eukaryota</taxon>
        <taxon>Metazoa</taxon>
        <taxon>Chordata</taxon>
        <taxon>Craniata</taxon>
        <taxon>Vertebrata</taxon>
        <taxon>Euteleostomi</taxon>
        <taxon>Archelosauria</taxon>
        <taxon>Archosauria</taxon>
        <taxon>Crocodylia</taxon>
        <taxon>Longirostres</taxon>
        <taxon>Crocodylidae</taxon>
        <taxon>Crocodylus</taxon>
    </lineage>
</organism>
<accession>A0A7M4F7T9</accession>
<evidence type="ECO:0000256" key="1">
    <source>
        <dbReference type="ARBA" id="ARBA00022884"/>
    </source>
</evidence>
<dbReference type="SMART" id="SM00715">
    <property type="entry name" value="LA"/>
    <property type="match status" value="1"/>
</dbReference>
<reference evidence="4" key="1">
    <citation type="submission" date="2025-08" db="UniProtKB">
        <authorList>
            <consortium name="Ensembl"/>
        </authorList>
    </citation>
    <scope>IDENTIFICATION</scope>
</reference>
<dbReference type="GO" id="GO:0003723">
    <property type="term" value="F:RNA binding"/>
    <property type="evidence" value="ECO:0007669"/>
    <property type="project" value="UniProtKB-UniRule"/>
</dbReference>
<dbReference type="Ensembl" id="ENSCPRT00005023913.1">
    <property type="protein sequence ID" value="ENSCPRP00005020471.1"/>
    <property type="gene ID" value="ENSCPRG00005014235.1"/>
</dbReference>
<evidence type="ECO:0000313" key="4">
    <source>
        <dbReference type="Ensembl" id="ENSCPRP00005020471.1"/>
    </source>
</evidence>
<dbReference type="Gene3D" id="1.10.10.10">
    <property type="entry name" value="Winged helix-like DNA-binding domain superfamily/Winged helix DNA-binding domain"/>
    <property type="match status" value="1"/>
</dbReference>
<dbReference type="AlphaFoldDB" id="A0A7M4F7T9"/>
<dbReference type="InterPro" id="IPR036388">
    <property type="entry name" value="WH-like_DNA-bd_sf"/>
</dbReference>
<dbReference type="SUPFAM" id="SSF46785">
    <property type="entry name" value="Winged helix' DNA-binding domain"/>
    <property type="match status" value="1"/>
</dbReference>
<dbReference type="InterPro" id="IPR036390">
    <property type="entry name" value="WH_DNA-bd_sf"/>
</dbReference>
<keyword evidence="1 2" id="KW-0694">RNA-binding</keyword>
<proteinExistence type="predicted"/>
<protein>
    <recommendedName>
        <fullName evidence="3">HTH La-type RNA-binding domain-containing protein</fullName>
    </recommendedName>
</protein>
<dbReference type="PROSITE" id="PS50961">
    <property type="entry name" value="HTH_LA"/>
    <property type="match status" value="1"/>
</dbReference>
<keyword evidence="5" id="KW-1185">Reference proteome</keyword>
<dbReference type="InterPro" id="IPR006630">
    <property type="entry name" value="La_HTH"/>
</dbReference>
<evidence type="ECO:0000259" key="3">
    <source>
        <dbReference type="PROSITE" id="PS50961"/>
    </source>
</evidence>
<evidence type="ECO:0000256" key="2">
    <source>
        <dbReference type="PROSITE-ProRule" id="PRU00332"/>
    </source>
</evidence>
<reference evidence="4" key="2">
    <citation type="submission" date="2025-09" db="UniProtKB">
        <authorList>
            <consortium name="Ensembl"/>
        </authorList>
    </citation>
    <scope>IDENTIFICATION</scope>
</reference>
<name>A0A7M4F7T9_CROPO</name>
<evidence type="ECO:0000313" key="5">
    <source>
        <dbReference type="Proteomes" id="UP000594220"/>
    </source>
</evidence>
<dbReference type="Proteomes" id="UP000594220">
    <property type="component" value="Unplaced"/>
</dbReference>
<sequence length="137" mass="16279">WAENNRMQFNKEKLCQQVEYYFGMYNLERDKLLKELIKRGEGWVSCRNMVLKLSGFGYFSHDCSVPLDALRKSKSGFIEVRMELKLQGLQTLLEDVQMQETAQRTFQMSIFLILNRETLCKEKAMAQNKLQKRKKQL</sequence>